<comment type="caution">
    <text evidence="1">The sequence shown here is derived from an EMBL/GenBank/DDBJ whole genome shotgun (WGS) entry which is preliminary data.</text>
</comment>
<reference evidence="2" key="1">
    <citation type="submission" date="2016-08" db="EMBL/GenBank/DDBJ databases">
        <authorList>
            <person name="Merda D."/>
            <person name="Briand M."/>
            <person name="Taghouti G."/>
            <person name="Carrere S."/>
            <person name="Gouzy J."/>
            <person name="Portier P."/>
            <person name="Jacques M.-A."/>
            <person name="Fischer-Le Saux M."/>
        </authorList>
    </citation>
    <scope>NUCLEOTIDE SEQUENCE [LARGE SCALE GENOMIC DNA]</scope>
    <source>
        <strain evidence="2">CFBP4643</strain>
    </source>
</reference>
<dbReference type="AlphaFoldDB" id="A0A2S7CQM1"/>
<gene>
    <name evidence="1" type="ORF">XpiCFBP4643_22865</name>
</gene>
<dbReference type="Proteomes" id="UP000238191">
    <property type="component" value="Unassembled WGS sequence"/>
</dbReference>
<dbReference type="EMBL" id="MDEI01000039">
    <property type="protein sequence ID" value="PPU63886.1"/>
    <property type="molecule type" value="Genomic_DNA"/>
</dbReference>
<accession>A0A2S7CQM1</accession>
<evidence type="ECO:0000313" key="2">
    <source>
        <dbReference type="Proteomes" id="UP000238191"/>
    </source>
</evidence>
<evidence type="ECO:0000313" key="1">
    <source>
        <dbReference type="EMBL" id="PPU63886.1"/>
    </source>
</evidence>
<keyword evidence="2" id="KW-1185">Reference proteome</keyword>
<proteinExistence type="predicted"/>
<organism evidence="1 2">
    <name type="scientific">Xanthomonas pisi</name>
    <dbReference type="NCBI Taxonomy" id="56457"/>
    <lineage>
        <taxon>Bacteria</taxon>
        <taxon>Pseudomonadati</taxon>
        <taxon>Pseudomonadota</taxon>
        <taxon>Gammaproteobacteria</taxon>
        <taxon>Lysobacterales</taxon>
        <taxon>Lysobacteraceae</taxon>
        <taxon>Xanthomonas</taxon>
    </lineage>
</organism>
<sequence length="138" mass="15370">MFCGEATGIYLPESQGTPAPNIALENFQYMSPDDRCGRNINYDELMRLHKGIKPIASGSFASSKTNFSVMVRYTLTPDRPSTFDMQTSETSEPEKERLTKFYNEAAALKDFHSLHGTVFVVFHYLVSPSEPSGPTGGY</sequence>
<protein>
    <submittedName>
        <fullName evidence="1">Uncharacterized protein</fullName>
    </submittedName>
</protein>
<name>A0A2S7CQM1_9XANT</name>